<sequence length="458" mass="48352">MGRRLSPRRRCRAGMRALGRLLPDGLAGRFALVLAAALIAANLAALSLFAVQRASLDRAALIDRELERIVSLVPLIEAAPPEQQALMARRASTRMSRLSVDPNPAVRGDAGAGRTDALLRDLATALPGRELRAAVSRHGASHRGARVSIAIALQSGAGPNGVWLNATSRGEAPPRPAFDVRVSLLVLALSLLFVLAVGLVFVRRLTRPLADLARAARAAGRGDRSARVDERGARELREAAAAFNDMQAQIARFDAERMRTMAALGHDLRTPITSLRIRAELLDEAEAAPMIRTLEEMTVMAEGLVACARGAGEPEDARPVDLAPLLRRLCEDRGAELTVERPAQVIARPVALGRALGNLVDNAIRYGGEAQVTLATGASEARILIADRGPGIAPERLDSVFEPFVRGEDSRSMDTGGTGLGLSIARTIVTSHGGTITLTNRKGGGLLATVGLPLAPAG</sequence>
<evidence type="ECO:0000256" key="4">
    <source>
        <dbReference type="ARBA" id="ARBA00022475"/>
    </source>
</evidence>
<dbReference type="Proteomes" id="UP000234882">
    <property type="component" value="Chromosome"/>
</dbReference>
<dbReference type="Pfam" id="PF02518">
    <property type="entry name" value="HATPase_c"/>
    <property type="match status" value="1"/>
</dbReference>
<evidence type="ECO:0000256" key="8">
    <source>
        <dbReference type="ARBA" id="ARBA00022692"/>
    </source>
</evidence>
<feature type="domain" description="HAMP" evidence="17">
    <location>
        <begin position="203"/>
        <end position="255"/>
    </location>
</feature>
<keyword evidence="5" id="KW-0997">Cell inner membrane</keyword>
<dbReference type="GO" id="GO:0005524">
    <property type="term" value="F:ATP binding"/>
    <property type="evidence" value="ECO:0007669"/>
    <property type="project" value="UniProtKB-KW"/>
</dbReference>
<keyword evidence="6" id="KW-0597">Phosphoprotein</keyword>
<evidence type="ECO:0000256" key="10">
    <source>
        <dbReference type="ARBA" id="ARBA00022777"/>
    </source>
</evidence>
<evidence type="ECO:0000256" key="12">
    <source>
        <dbReference type="ARBA" id="ARBA00022989"/>
    </source>
</evidence>
<evidence type="ECO:0000313" key="19">
    <source>
        <dbReference type="Proteomes" id="UP000234882"/>
    </source>
</evidence>
<evidence type="ECO:0000256" key="15">
    <source>
        <dbReference type="SAM" id="Phobius"/>
    </source>
</evidence>
<dbReference type="CDD" id="cd00082">
    <property type="entry name" value="HisKA"/>
    <property type="match status" value="1"/>
</dbReference>
<dbReference type="PRINTS" id="PR00344">
    <property type="entry name" value="BCTRLSENSOR"/>
</dbReference>
<dbReference type="PROSITE" id="PS50885">
    <property type="entry name" value="HAMP"/>
    <property type="match status" value="1"/>
</dbReference>
<dbReference type="InterPro" id="IPR005467">
    <property type="entry name" value="His_kinase_dom"/>
</dbReference>
<keyword evidence="19" id="KW-1185">Reference proteome</keyword>
<name>A0A2K9MI66_9RHOB</name>
<keyword evidence="4" id="KW-1003">Cell membrane</keyword>
<accession>A0A2K9MI66</accession>
<evidence type="ECO:0000256" key="9">
    <source>
        <dbReference type="ARBA" id="ARBA00022741"/>
    </source>
</evidence>
<keyword evidence="13" id="KW-0902">Two-component regulatory system</keyword>
<dbReference type="Gene3D" id="1.10.287.130">
    <property type="match status" value="1"/>
</dbReference>
<dbReference type="EMBL" id="CP025583">
    <property type="protein sequence ID" value="AUM75327.1"/>
    <property type="molecule type" value="Genomic_DNA"/>
</dbReference>
<comment type="subcellular location">
    <subcellularLocation>
        <location evidence="2">Cell inner membrane</location>
        <topology evidence="2">Multi-pass membrane protein</topology>
    </subcellularLocation>
</comment>
<evidence type="ECO:0000313" key="18">
    <source>
        <dbReference type="EMBL" id="AUM75327.1"/>
    </source>
</evidence>
<keyword evidence="9" id="KW-0547">Nucleotide-binding</keyword>
<dbReference type="SMART" id="SM00304">
    <property type="entry name" value="HAMP"/>
    <property type="match status" value="1"/>
</dbReference>
<evidence type="ECO:0000256" key="7">
    <source>
        <dbReference type="ARBA" id="ARBA00022679"/>
    </source>
</evidence>
<dbReference type="InterPro" id="IPR004358">
    <property type="entry name" value="Sig_transdc_His_kin-like_C"/>
</dbReference>
<dbReference type="SUPFAM" id="SSF55874">
    <property type="entry name" value="ATPase domain of HSP90 chaperone/DNA topoisomerase II/histidine kinase"/>
    <property type="match status" value="1"/>
</dbReference>
<keyword evidence="10 18" id="KW-0418">Kinase</keyword>
<dbReference type="InterPro" id="IPR036890">
    <property type="entry name" value="HATPase_C_sf"/>
</dbReference>
<evidence type="ECO:0000256" key="6">
    <source>
        <dbReference type="ARBA" id="ARBA00022553"/>
    </source>
</evidence>
<dbReference type="PANTHER" id="PTHR44936">
    <property type="entry name" value="SENSOR PROTEIN CREC"/>
    <property type="match status" value="1"/>
</dbReference>
<dbReference type="Gene3D" id="3.30.565.10">
    <property type="entry name" value="Histidine kinase-like ATPase, C-terminal domain"/>
    <property type="match status" value="1"/>
</dbReference>
<proteinExistence type="predicted"/>
<dbReference type="AlphaFoldDB" id="A0A2K9MI66"/>
<dbReference type="PROSITE" id="PS50109">
    <property type="entry name" value="HIS_KIN"/>
    <property type="match status" value="1"/>
</dbReference>
<dbReference type="KEGG" id="paru:CYR75_14410"/>
<dbReference type="GO" id="GO:0000155">
    <property type="term" value="F:phosphorelay sensor kinase activity"/>
    <property type="evidence" value="ECO:0007669"/>
    <property type="project" value="InterPro"/>
</dbReference>
<evidence type="ECO:0000256" key="1">
    <source>
        <dbReference type="ARBA" id="ARBA00000085"/>
    </source>
</evidence>
<evidence type="ECO:0000256" key="11">
    <source>
        <dbReference type="ARBA" id="ARBA00022840"/>
    </source>
</evidence>
<keyword evidence="7" id="KW-0808">Transferase</keyword>
<protein>
    <recommendedName>
        <fullName evidence="3">histidine kinase</fullName>
        <ecNumber evidence="3">2.7.13.3</ecNumber>
    </recommendedName>
</protein>
<evidence type="ECO:0000259" key="17">
    <source>
        <dbReference type="PROSITE" id="PS50885"/>
    </source>
</evidence>
<dbReference type="SUPFAM" id="SSF47384">
    <property type="entry name" value="Homodimeric domain of signal transducing histidine kinase"/>
    <property type="match status" value="1"/>
</dbReference>
<feature type="transmembrane region" description="Helical" evidence="15">
    <location>
        <begin position="182"/>
        <end position="202"/>
    </location>
</feature>
<dbReference type="InterPro" id="IPR003661">
    <property type="entry name" value="HisK_dim/P_dom"/>
</dbReference>
<reference evidence="19" key="1">
    <citation type="submission" date="2017-12" db="EMBL/GenBank/DDBJ databases">
        <title>Genomic analysis of Paracoccus sp. CBA4604.</title>
        <authorList>
            <person name="Roh S.W."/>
            <person name="Kim J.Y."/>
            <person name="Kim J.S."/>
        </authorList>
    </citation>
    <scope>NUCLEOTIDE SEQUENCE [LARGE SCALE GENOMIC DNA]</scope>
    <source>
        <strain evidence="19">CBA4604</strain>
    </source>
</reference>
<evidence type="ECO:0000256" key="2">
    <source>
        <dbReference type="ARBA" id="ARBA00004429"/>
    </source>
</evidence>
<dbReference type="CDD" id="cd00075">
    <property type="entry name" value="HATPase"/>
    <property type="match status" value="1"/>
</dbReference>
<keyword evidence="11" id="KW-0067">ATP-binding</keyword>
<comment type="catalytic activity">
    <reaction evidence="1">
        <text>ATP + protein L-histidine = ADP + protein N-phospho-L-histidine.</text>
        <dbReference type="EC" id="2.7.13.3"/>
    </reaction>
</comment>
<evidence type="ECO:0000256" key="3">
    <source>
        <dbReference type="ARBA" id="ARBA00012438"/>
    </source>
</evidence>
<dbReference type="GO" id="GO:0005886">
    <property type="term" value="C:plasma membrane"/>
    <property type="evidence" value="ECO:0007669"/>
    <property type="project" value="UniProtKB-SubCell"/>
</dbReference>
<keyword evidence="12 15" id="KW-1133">Transmembrane helix</keyword>
<evidence type="ECO:0000256" key="5">
    <source>
        <dbReference type="ARBA" id="ARBA00022519"/>
    </source>
</evidence>
<feature type="transmembrane region" description="Helical" evidence="15">
    <location>
        <begin position="30"/>
        <end position="51"/>
    </location>
</feature>
<dbReference type="PANTHER" id="PTHR44936:SF5">
    <property type="entry name" value="SENSOR HISTIDINE KINASE ENVZ"/>
    <property type="match status" value="1"/>
</dbReference>
<dbReference type="Pfam" id="PF00672">
    <property type="entry name" value="HAMP"/>
    <property type="match status" value="1"/>
</dbReference>
<keyword evidence="8 15" id="KW-0812">Transmembrane</keyword>
<gene>
    <name evidence="18" type="ORF">CYR75_14410</name>
</gene>
<dbReference type="InterPro" id="IPR003594">
    <property type="entry name" value="HATPase_dom"/>
</dbReference>
<evidence type="ECO:0000256" key="13">
    <source>
        <dbReference type="ARBA" id="ARBA00023012"/>
    </source>
</evidence>
<dbReference type="SUPFAM" id="SSF158472">
    <property type="entry name" value="HAMP domain-like"/>
    <property type="match status" value="1"/>
</dbReference>
<dbReference type="SMART" id="SM00387">
    <property type="entry name" value="HATPase_c"/>
    <property type="match status" value="1"/>
</dbReference>
<organism evidence="18 19">
    <name type="scientific">Paracoccus jeotgali</name>
    <dbReference type="NCBI Taxonomy" id="2065379"/>
    <lineage>
        <taxon>Bacteria</taxon>
        <taxon>Pseudomonadati</taxon>
        <taxon>Pseudomonadota</taxon>
        <taxon>Alphaproteobacteria</taxon>
        <taxon>Rhodobacterales</taxon>
        <taxon>Paracoccaceae</taxon>
        <taxon>Paracoccus</taxon>
    </lineage>
</organism>
<dbReference type="InterPro" id="IPR003660">
    <property type="entry name" value="HAMP_dom"/>
</dbReference>
<feature type="domain" description="Histidine kinase" evidence="16">
    <location>
        <begin position="263"/>
        <end position="456"/>
    </location>
</feature>
<dbReference type="Gene3D" id="1.10.8.500">
    <property type="entry name" value="HAMP domain in histidine kinase"/>
    <property type="match status" value="1"/>
</dbReference>
<dbReference type="InterPro" id="IPR036097">
    <property type="entry name" value="HisK_dim/P_sf"/>
</dbReference>
<dbReference type="EC" id="2.7.13.3" evidence="3"/>
<keyword evidence="14 15" id="KW-0472">Membrane</keyword>
<evidence type="ECO:0000256" key="14">
    <source>
        <dbReference type="ARBA" id="ARBA00023136"/>
    </source>
</evidence>
<dbReference type="InterPro" id="IPR050980">
    <property type="entry name" value="2C_sensor_his_kinase"/>
</dbReference>
<evidence type="ECO:0000259" key="16">
    <source>
        <dbReference type="PROSITE" id="PS50109"/>
    </source>
</evidence>